<keyword evidence="9" id="KW-1278">Translocase</keyword>
<keyword evidence="12 17" id="KW-0520">NAD</keyword>
<evidence type="ECO:0000256" key="12">
    <source>
        <dbReference type="ARBA" id="ARBA00023027"/>
    </source>
</evidence>
<evidence type="ECO:0000256" key="13">
    <source>
        <dbReference type="ARBA" id="ARBA00023075"/>
    </source>
</evidence>
<dbReference type="AlphaFoldDB" id="A0A346RNJ4"/>
<evidence type="ECO:0000256" key="2">
    <source>
        <dbReference type="ARBA" id="ARBA00004225"/>
    </source>
</evidence>
<feature type="transmembrane region" description="Helical" evidence="17">
    <location>
        <begin position="109"/>
        <end position="129"/>
    </location>
</feature>
<dbReference type="GO" id="GO:0008137">
    <property type="term" value="F:NADH dehydrogenase (ubiquinone) activity"/>
    <property type="evidence" value="ECO:0007669"/>
    <property type="project" value="UniProtKB-UniRule"/>
</dbReference>
<organism evidence="20">
    <name type="scientific">Cicadellidae gen. sp. 1 JCX-2018</name>
    <dbReference type="NCBI Taxonomy" id="2306300"/>
    <lineage>
        <taxon>Eukaryota</taxon>
        <taxon>Metazoa</taxon>
        <taxon>Ecdysozoa</taxon>
        <taxon>Arthropoda</taxon>
        <taxon>Hexapoda</taxon>
        <taxon>Insecta</taxon>
        <taxon>Pterygota</taxon>
        <taxon>Neoptera</taxon>
        <taxon>Paraneoptera</taxon>
        <taxon>Hemiptera</taxon>
        <taxon>Auchenorrhyncha</taxon>
        <taxon>Membracoidea</taxon>
        <taxon>Cicadellidae</taxon>
    </lineage>
</organism>
<dbReference type="EC" id="7.1.1.2" evidence="4 17"/>
<evidence type="ECO:0000256" key="16">
    <source>
        <dbReference type="ARBA" id="ARBA00049551"/>
    </source>
</evidence>
<comment type="function">
    <text evidence="17">Core subunit of the mitochondrial membrane respiratory chain NADH dehydrogenase (Complex I) which catalyzes electron transfer from NADH through the respiratory chain, using ubiquinone as an electron acceptor. Essential for the catalytic activity and assembly of complex I.</text>
</comment>
<feature type="domain" description="NADH:ubiquinone oxidoreductase chain 4 N-terminal" evidence="19">
    <location>
        <begin position="1"/>
        <end position="101"/>
    </location>
</feature>
<keyword evidence="13 17" id="KW-0830">Ubiquinone</keyword>
<dbReference type="Pfam" id="PF01059">
    <property type="entry name" value="Oxidored_q5_N"/>
    <property type="match status" value="1"/>
</dbReference>
<dbReference type="GO" id="GO:0003954">
    <property type="term" value="F:NADH dehydrogenase activity"/>
    <property type="evidence" value="ECO:0007669"/>
    <property type="project" value="TreeGrafter"/>
</dbReference>
<keyword evidence="14 17" id="KW-0496">Mitochondrion</keyword>
<evidence type="ECO:0000256" key="1">
    <source>
        <dbReference type="ARBA" id="ARBA00003257"/>
    </source>
</evidence>
<evidence type="ECO:0000256" key="15">
    <source>
        <dbReference type="ARBA" id="ARBA00023136"/>
    </source>
</evidence>
<dbReference type="EMBL" id="MF784429">
    <property type="protein sequence ID" value="AXS67641.1"/>
    <property type="molecule type" value="Genomic_DNA"/>
</dbReference>
<comment type="similarity">
    <text evidence="3 17">Belongs to the complex I subunit 4 family.</text>
</comment>
<feature type="transmembrane region" description="Helical" evidence="17">
    <location>
        <begin position="409"/>
        <end position="436"/>
    </location>
</feature>
<keyword evidence="8 17" id="KW-0812">Transmembrane</keyword>
<dbReference type="InterPro" id="IPR003918">
    <property type="entry name" value="NADH_UbQ_OxRdtase"/>
</dbReference>
<comment type="subcellular location">
    <subcellularLocation>
        <location evidence="2 17">Mitochondrion membrane</location>
        <topology evidence="2 17">Multi-pass membrane protein</topology>
    </subcellularLocation>
</comment>
<gene>
    <name evidence="20" type="primary">ND4</name>
</gene>
<feature type="transmembrane region" description="Helical" evidence="17">
    <location>
        <begin position="242"/>
        <end position="264"/>
    </location>
</feature>
<protein>
    <recommendedName>
        <fullName evidence="5 17">NADH-ubiquinone oxidoreductase chain 4</fullName>
        <ecNumber evidence="4 17">7.1.1.2</ecNumber>
    </recommendedName>
</protein>
<keyword evidence="6 17" id="KW-0813">Transport</keyword>
<feature type="transmembrane region" description="Helical" evidence="17">
    <location>
        <begin position="328"/>
        <end position="354"/>
    </location>
</feature>
<feature type="transmembrane region" description="Helical" evidence="17">
    <location>
        <begin position="180"/>
        <end position="202"/>
    </location>
</feature>
<evidence type="ECO:0000259" key="18">
    <source>
        <dbReference type="Pfam" id="PF00361"/>
    </source>
</evidence>
<reference evidence="20" key="1">
    <citation type="submission" date="2017-08" db="EMBL/GenBank/DDBJ databases">
        <title>The complete mitochondrial genome of Pellucidus guizhouensis sp. nov (Hemiptera: Cicadellidae: Deltocephalinae).</title>
        <authorList>
            <person name="Xing J.C."/>
            <person name="Wang J.J."/>
        </authorList>
    </citation>
    <scope>NUCLEOTIDE SEQUENCE</scope>
</reference>
<evidence type="ECO:0000256" key="3">
    <source>
        <dbReference type="ARBA" id="ARBA00009025"/>
    </source>
</evidence>
<geneLocation type="mitochondrion" evidence="20"/>
<keyword evidence="11 17" id="KW-1133">Transmembrane helix</keyword>
<dbReference type="GO" id="GO:0042773">
    <property type="term" value="P:ATP synthesis coupled electron transport"/>
    <property type="evidence" value="ECO:0007669"/>
    <property type="project" value="InterPro"/>
</dbReference>
<feature type="transmembrane region" description="Helical" evidence="17">
    <location>
        <begin position="81"/>
        <end position="103"/>
    </location>
</feature>
<name>A0A346RNJ4_9HEMI</name>
<evidence type="ECO:0000259" key="19">
    <source>
        <dbReference type="Pfam" id="PF01059"/>
    </source>
</evidence>
<evidence type="ECO:0000256" key="5">
    <source>
        <dbReference type="ARBA" id="ARBA00021006"/>
    </source>
</evidence>
<dbReference type="GO" id="GO:0048039">
    <property type="term" value="F:ubiquinone binding"/>
    <property type="evidence" value="ECO:0007669"/>
    <property type="project" value="TreeGrafter"/>
</dbReference>
<dbReference type="InterPro" id="IPR001750">
    <property type="entry name" value="ND/Mrp_TM"/>
</dbReference>
<comment type="catalytic activity">
    <reaction evidence="16 17">
        <text>a ubiquinone + NADH + 5 H(+)(in) = a ubiquinol + NAD(+) + 4 H(+)(out)</text>
        <dbReference type="Rhea" id="RHEA:29091"/>
        <dbReference type="Rhea" id="RHEA-COMP:9565"/>
        <dbReference type="Rhea" id="RHEA-COMP:9566"/>
        <dbReference type="ChEBI" id="CHEBI:15378"/>
        <dbReference type="ChEBI" id="CHEBI:16389"/>
        <dbReference type="ChEBI" id="CHEBI:17976"/>
        <dbReference type="ChEBI" id="CHEBI:57540"/>
        <dbReference type="ChEBI" id="CHEBI:57945"/>
        <dbReference type="EC" id="7.1.1.2"/>
    </reaction>
</comment>
<feature type="transmembrane region" description="Helical" evidence="17">
    <location>
        <begin position="271"/>
        <end position="293"/>
    </location>
</feature>
<dbReference type="PRINTS" id="PR01437">
    <property type="entry name" value="NUOXDRDTASE4"/>
</dbReference>
<evidence type="ECO:0000256" key="10">
    <source>
        <dbReference type="ARBA" id="ARBA00022982"/>
    </source>
</evidence>
<feature type="transmembrane region" description="Helical" evidence="17">
    <location>
        <begin position="374"/>
        <end position="397"/>
    </location>
</feature>
<dbReference type="GO" id="GO:0015990">
    <property type="term" value="P:electron transport coupled proton transport"/>
    <property type="evidence" value="ECO:0007669"/>
    <property type="project" value="TreeGrafter"/>
</dbReference>
<dbReference type="PANTHER" id="PTHR43507">
    <property type="entry name" value="NADH-UBIQUINONE OXIDOREDUCTASE CHAIN 4"/>
    <property type="match status" value="1"/>
</dbReference>
<keyword evidence="15 17" id="KW-0472">Membrane</keyword>
<proteinExistence type="inferred from homology"/>
<feature type="transmembrane region" description="Helical" evidence="17">
    <location>
        <begin position="141"/>
        <end position="160"/>
    </location>
</feature>
<comment type="function">
    <text evidence="1">Core subunit of the mitochondrial membrane respiratory chain NADH dehydrogenase (Complex I) that is believed to belong to the minimal assembly required for catalysis. Complex I functions in the transfer of electrons from NADH to the respiratory chain. The immediate electron acceptor for the enzyme is believed to be ubiquinone.</text>
</comment>
<evidence type="ECO:0000256" key="4">
    <source>
        <dbReference type="ARBA" id="ARBA00012944"/>
    </source>
</evidence>
<dbReference type="GO" id="GO:0031966">
    <property type="term" value="C:mitochondrial membrane"/>
    <property type="evidence" value="ECO:0007669"/>
    <property type="project" value="UniProtKB-SubCell"/>
</dbReference>
<evidence type="ECO:0000256" key="11">
    <source>
        <dbReference type="ARBA" id="ARBA00022989"/>
    </source>
</evidence>
<evidence type="ECO:0000256" key="7">
    <source>
        <dbReference type="ARBA" id="ARBA00022660"/>
    </source>
</evidence>
<feature type="domain" description="NADH:quinone oxidoreductase/Mrp antiporter transmembrane" evidence="18">
    <location>
        <begin position="105"/>
        <end position="385"/>
    </location>
</feature>
<evidence type="ECO:0000256" key="6">
    <source>
        <dbReference type="ARBA" id="ARBA00022448"/>
    </source>
</evidence>
<evidence type="ECO:0000313" key="20">
    <source>
        <dbReference type="EMBL" id="AXS67641.1"/>
    </source>
</evidence>
<sequence>MMSYLVYIIFMIPLFLFYKNLYGFFQFILMFYLMIFCFVNINMFYSNLSFGLGLDLFSYGLIILSLVISSLMLISMSYIKFSLFMGFYLFLSFFLLFFLLMIFFSLSLIYMYIYFEFSLLPLMCIILGWGYQPERLIAGMYLFMYTLFSSLPFFVFLLVLNFKVGSMFFDLLSFFNMGLIYYFMMILLFLMKFPMFIFHFWLPKAHVQAPISGSMMLAGVILKVGGYGMIRLMYLFEYYYFYYSYIWYSMVIYGSLIVGMICLVQGDLKMLIAYSSISHMGLCLLGLLSMSMYGLYGSFYLMLGHGFCSSVLFYFAHIFYVRSMSRSFFINSGICMYLPSCSMFMFMFSCFNMSCPPSVNFLSEIFILNSMISYWFNSFYYFFFISLFCSCFSYYLYQFTYHGLSHFFYSFNMVSVLDYLCLSIHLFFIIFSYLMFLF</sequence>
<evidence type="ECO:0000256" key="8">
    <source>
        <dbReference type="ARBA" id="ARBA00022692"/>
    </source>
</evidence>
<keyword evidence="10 17" id="KW-0249">Electron transport</keyword>
<evidence type="ECO:0000256" key="17">
    <source>
        <dbReference type="RuleBase" id="RU003297"/>
    </source>
</evidence>
<dbReference type="InterPro" id="IPR000260">
    <property type="entry name" value="NADH4_N"/>
</dbReference>
<feature type="transmembrane region" description="Helical" evidence="17">
    <location>
        <begin position="214"/>
        <end position="236"/>
    </location>
</feature>
<feature type="transmembrane region" description="Helical" evidence="17">
    <location>
        <begin position="299"/>
        <end position="321"/>
    </location>
</feature>
<feature type="transmembrane region" description="Helical" evidence="17">
    <location>
        <begin position="21"/>
        <end position="44"/>
    </location>
</feature>
<keyword evidence="7 17" id="KW-0679">Respiratory chain</keyword>
<evidence type="ECO:0000256" key="9">
    <source>
        <dbReference type="ARBA" id="ARBA00022967"/>
    </source>
</evidence>
<accession>A0A346RNJ4</accession>
<dbReference type="PANTHER" id="PTHR43507:SF20">
    <property type="entry name" value="NADH-UBIQUINONE OXIDOREDUCTASE CHAIN 4"/>
    <property type="match status" value="1"/>
</dbReference>
<dbReference type="Pfam" id="PF00361">
    <property type="entry name" value="Proton_antipo_M"/>
    <property type="match status" value="1"/>
</dbReference>
<feature type="transmembrane region" description="Helical" evidence="17">
    <location>
        <begin position="56"/>
        <end position="74"/>
    </location>
</feature>
<evidence type="ECO:0000256" key="14">
    <source>
        <dbReference type="ARBA" id="ARBA00023128"/>
    </source>
</evidence>